<dbReference type="PANTHER" id="PTHR28219">
    <property type="entry name" value="UPF0642 PROTEIN YBL028C"/>
    <property type="match status" value="1"/>
</dbReference>
<dbReference type="OrthoDB" id="4087970at2759"/>
<keyword evidence="3" id="KW-1185">Reference proteome</keyword>
<evidence type="ECO:0000259" key="1">
    <source>
        <dbReference type="Pfam" id="PF10338"/>
    </source>
</evidence>
<evidence type="ECO:0000313" key="2">
    <source>
        <dbReference type="EMBL" id="KAF2715175.1"/>
    </source>
</evidence>
<dbReference type="Proteomes" id="UP000799428">
    <property type="component" value="Unassembled WGS sequence"/>
</dbReference>
<organism evidence="2 3">
    <name type="scientific">Pleomassaria siparia CBS 279.74</name>
    <dbReference type="NCBI Taxonomy" id="1314801"/>
    <lineage>
        <taxon>Eukaryota</taxon>
        <taxon>Fungi</taxon>
        <taxon>Dikarya</taxon>
        <taxon>Ascomycota</taxon>
        <taxon>Pezizomycotina</taxon>
        <taxon>Dothideomycetes</taxon>
        <taxon>Pleosporomycetidae</taxon>
        <taxon>Pleosporales</taxon>
        <taxon>Pleomassariaceae</taxon>
        <taxon>Pleomassaria</taxon>
    </lineage>
</organism>
<feature type="domain" description="DUF2423" evidence="1">
    <location>
        <begin position="1"/>
        <end position="43"/>
    </location>
</feature>
<dbReference type="InterPro" id="IPR019434">
    <property type="entry name" value="DUF2423"/>
</dbReference>
<proteinExistence type="predicted"/>
<sequence length="149" mass="16324">MAKGLRASVKKSNRTKLRANVFGPVESARAERVHAKLLETINQSKIEPKKEDIDVDSADSNKDDAELPKGSCILTAKIPPSLFDQTPKTKTYTSDLQALAQDNLESRNLFHYLGLCSDIVGFTGDGDVKFAFDPLPPHWLSDHGLTAST</sequence>
<reference evidence="2" key="1">
    <citation type="journal article" date="2020" name="Stud. Mycol.">
        <title>101 Dothideomycetes genomes: a test case for predicting lifestyles and emergence of pathogens.</title>
        <authorList>
            <person name="Haridas S."/>
            <person name="Albert R."/>
            <person name="Binder M."/>
            <person name="Bloem J."/>
            <person name="Labutti K."/>
            <person name="Salamov A."/>
            <person name="Andreopoulos B."/>
            <person name="Baker S."/>
            <person name="Barry K."/>
            <person name="Bills G."/>
            <person name="Bluhm B."/>
            <person name="Cannon C."/>
            <person name="Castanera R."/>
            <person name="Culley D."/>
            <person name="Daum C."/>
            <person name="Ezra D."/>
            <person name="Gonzalez J."/>
            <person name="Henrissat B."/>
            <person name="Kuo A."/>
            <person name="Liang C."/>
            <person name="Lipzen A."/>
            <person name="Lutzoni F."/>
            <person name="Magnuson J."/>
            <person name="Mondo S."/>
            <person name="Nolan M."/>
            <person name="Ohm R."/>
            <person name="Pangilinan J."/>
            <person name="Park H.-J."/>
            <person name="Ramirez L."/>
            <person name="Alfaro M."/>
            <person name="Sun H."/>
            <person name="Tritt A."/>
            <person name="Yoshinaga Y."/>
            <person name="Zwiers L.-H."/>
            <person name="Turgeon B."/>
            <person name="Goodwin S."/>
            <person name="Spatafora J."/>
            <person name="Crous P."/>
            <person name="Grigoriev I."/>
        </authorList>
    </citation>
    <scope>NUCLEOTIDE SEQUENCE</scope>
    <source>
        <strain evidence="2">CBS 279.74</strain>
    </source>
</reference>
<evidence type="ECO:0000313" key="3">
    <source>
        <dbReference type="Proteomes" id="UP000799428"/>
    </source>
</evidence>
<dbReference type="Pfam" id="PF10338">
    <property type="entry name" value="YBL028C_N"/>
    <property type="match status" value="1"/>
</dbReference>
<dbReference type="EMBL" id="MU005764">
    <property type="protein sequence ID" value="KAF2715175.1"/>
    <property type="molecule type" value="Genomic_DNA"/>
</dbReference>
<protein>
    <recommendedName>
        <fullName evidence="1">DUF2423 domain-containing protein</fullName>
    </recommendedName>
</protein>
<dbReference type="GO" id="GO:0030687">
    <property type="term" value="C:preribosome, large subunit precursor"/>
    <property type="evidence" value="ECO:0007669"/>
    <property type="project" value="TreeGrafter"/>
</dbReference>
<gene>
    <name evidence="2" type="ORF">K504DRAFT_457343</name>
</gene>
<dbReference type="AlphaFoldDB" id="A0A6G1KRJ6"/>
<name>A0A6G1KRJ6_9PLEO</name>
<accession>A0A6G1KRJ6</accession>
<dbReference type="PANTHER" id="PTHR28219:SF1">
    <property type="entry name" value="UPF0642 PROTEIN YBL028C"/>
    <property type="match status" value="1"/>
</dbReference>